<feature type="domain" description="Metalloprotease TldD/E central" evidence="4">
    <location>
        <begin position="118"/>
        <end position="219"/>
    </location>
</feature>
<dbReference type="PANTHER" id="PTHR43421:SF1">
    <property type="entry name" value="METALLOPROTEASE PMBA"/>
    <property type="match status" value="1"/>
</dbReference>
<evidence type="ECO:0000259" key="3">
    <source>
        <dbReference type="Pfam" id="PF19289"/>
    </source>
</evidence>
<dbReference type="InterPro" id="IPR045570">
    <property type="entry name" value="Metalloprtase-TldD/E_cen_dom"/>
</dbReference>
<dbReference type="Pfam" id="PF19289">
    <property type="entry name" value="PmbA_TldD_3rd"/>
    <property type="match status" value="1"/>
</dbReference>
<dbReference type="GO" id="GO:0005829">
    <property type="term" value="C:cytosol"/>
    <property type="evidence" value="ECO:0007669"/>
    <property type="project" value="TreeGrafter"/>
</dbReference>
<dbReference type="EMBL" id="AAWL01000006">
    <property type="protein sequence ID" value="EAX47930.1"/>
    <property type="molecule type" value="Genomic_DNA"/>
</dbReference>
<dbReference type="GO" id="GO:0006508">
    <property type="term" value="P:proteolysis"/>
    <property type="evidence" value="ECO:0007669"/>
    <property type="project" value="InterPro"/>
</dbReference>
<reference evidence="5 6" key="2">
    <citation type="submission" date="2007-01" db="EMBL/GenBank/DDBJ databases">
        <title>Sequencing of the draft genome and assembly of Thermosinus carboxydivorans Nor1.</title>
        <authorList>
            <consortium name="US DOE Joint Genome Institute (JGI-PGF)"/>
            <person name="Copeland A."/>
            <person name="Lucas S."/>
            <person name="Lapidus A."/>
            <person name="Barry K."/>
            <person name="Glavina del Rio T."/>
            <person name="Dalin E."/>
            <person name="Tice H."/>
            <person name="Bruce D."/>
            <person name="Pitluck S."/>
            <person name="Richardson P."/>
        </authorList>
    </citation>
    <scope>NUCLEOTIDE SEQUENCE [LARGE SCALE GENOMIC DNA]</scope>
    <source>
        <strain evidence="5 6">Nor1</strain>
    </source>
</reference>
<protein>
    <submittedName>
        <fullName evidence="5">Peptidase U62, modulator of DNA gyrase</fullName>
    </submittedName>
</protein>
<evidence type="ECO:0000313" key="5">
    <source>
        <dbReference type="EMBL" id="EAX47930.1"/>
    </source>
</evidence>
<dbReference type="InterPro" id="IPR035068">
    <property type="entry name" value="TldD/PmbA_N"/>
</dbReference>
<dbReference type="InterPro" id="IPR045569">
    <property type="entry name" value="Metalloprtase-TldD/E_C"/>
</dbReference>
<dbReference type="GO" id="GO:0008237">
    <property type="term" value="F:metallopeptidase activity"/>
    <property type="evidence" value="ECO:0007669"/>
    <property type="project" value="InterPro"/>
</dbReference>
<evidence type="ECO:0000259" key="4">
    <source>
        <dbReference type="Pfam" id="PF19290"/>
    </source>
</evidence>
<dbReference type="InterPro" id="IPR002510">
    <property type="entry name" value="Metalloprtase-TldD/E_N"/>
</dbReference>
<dbReference type="Proteomes" id="UP000005139">
    <property type="component" value="Unassembled WGS sequence"/>
</dbReference>
<organism evidence="5 6">
    <name type="scientific">Thermosinus carboxydivorans Nor1</name>
    <dbReference type="NCBI Taxonomy" id="401526"/>
    <lineage>
        <taxon>Bacteria</taxon>
        <taxon>Bacillati</taxon>
        <taxon>Bacillota</taxon>
        <taxon>Negativicutes</taxon>
        <taxon>Selenomonadales</taxon>
        <taxon>Sporomusaceae</taxon>
        <taxon>Thermosinus</taxon>
    </lineage>
</organism>
<feature type="domain" description="Metalloprotease TldD/E C-terminal" evidence="3">
    <location>
        <begin position="227"/>
        <end position="445"/>
    </location>
</feature>
<comment type="caution">
    <text evidence="5">The sequence shown here is derived from an EMBL/GenBank/DDBJ whole genome shotgun (WGS) entry which is preliminary data.</text>
</comment>
<dbReference type="PANTHER" id="PTHR43421">
    <property type="entry name" value="METALLOPROTEASE PMBA"/>
    <property type="match status" value="1"/>
</dbReference>
<evidence type="ECO:0000256" key="1">
    <source>
        <dbReference type="ARBA" id="ARBA00005836"/>
    </source>
</evidence>
<sequence length="446" mass="47496">MDYLEIAVKAVQLAQKIGAYAAEAYVLDARALTIEVAEQKVETLKQANDTGIGIRVISREQAVGFAHCTGIDSGDIEGVVRQALANSRKSFADRYHFLPGKPQQIPEMDLLDRQLALASVEEKIEKAKEVERAAQRTDKRVRRTERCVYEDADYGVALANSNGLAVAYRSGYCGVYGMVLAEQDGDVQTGMALSYRRRFAELDPAAVGSEAAREAVMLLGAKTIGTTKAALVLSPYIATNFFSILIPALSADAVQKGRSLFKGKLGQKVASPVLSLVDDGRLEGGIASSPVDGEGVLTRRTELVVRGELKNYLYNTYTAAKDNVASTGNGVRGSFKGLPEVGPTNIFIQPGDTEPNAIIAGVRKGFYVTNVMGMHTANPISGDFSIGAAGVWIENGEFTHAVRGVAIAGNILELLNNVDAVGSDLRFFGSQGAPTLRISGITISGS</sequence>
<gene>
    <name evidence="5" type="ORF">TcarDRAFT_1619</name>
</gene>
<evidence type="ECO:0000313" key="6">
    <source>
        <dbReference type="Proteomes" id="UP000005139"/>
    </source>
</evidence>
<dbReference type="Gene3D" id="3.30.2290.10">
    <property type="entry name" value="PmbA/TldD superfamily"/>
    <property type="match status" value="1"/>
</dbReference>
<comment type="similarity">
    <text evidence="1">Belongs to the peptidase U62 family.</text>
</comment>
<dbReference type="Pfam" id="PF19290">
    <property type="entry name" value="PmbA_TldD_2nd"/>
    <property type="match status" value="1"/>
</dbReference>
<feature type="domain" description="Metalloprotease TldD/E N-terminal" evidence="2">
    <location>
        <begin position="22"/>
        <end position="86"/>
    </location>
</feature>
<evidence type="ECO:0000259" key="2">
    <source>
        <dbReference type="Pfam" id="PF01523"/>
    </source>
</evidence>
<dbReference type="SUPFAM" id="SSF111283">
    <property type="entry name" value="Putative modulator of DNA gyrase, PmbA/TldD"/>
    <property type="match status" value="1"/>
</dbReference>
<dbReference type="InterPro" id="IPR047657">
    <property type="entry name" value="PmbA"/>
</dbReference>
<dbReference type="AlphaFoldDB" id="A1HQ83"/>
<dbReference type="eggNOG" id="COG0312">
    <property type="taxonomic scope" value="Bacteria"/>
</dbReference>
<name>A1HQ83_9FIRM</name>
<dbReference type="OrthoDB" id="9803618at2"/>
<dbReference type="Pfam" id="PF01523">
    <property type="entry name" value="PmbA_TldD_1st"/>
    <property type="match status" value="1"/>
</dbReference>
<dbReference type="InterPro" id="IPR036059">
    <property type="entry name" value="TldD/PmbA_sf"/>
</dbReference>
<accession>A1HQ83</accession>
<proteinExistence type="inferred from homology"/>
<reference evidence="5 6" key="1">
    <citation type="submission" date="2007-01" db="EMBL/GenBank/DDBJ databases">
        <title>Annotation of the draft genome assembly of Thermosinus carboxydivorans Nor1.</title>
        <authorList>
            <consortium name="US DOE Joint Genome Institute (JGI-ORNL)"/>
            <person name="Larimer F."/>
            <person name="Land M."/>
            <person name="Hauser L."/>
        </authorList>
    </citation>
    <scope>NUCLEOTIDE SEQUENCE [LARGE SCALE GENOMIC DNA]</scope>
    <source>
        <strain evidence="5 6">Nor1</strain>
    </source>
</reference>
<keyword evidence="6" id="KW-1185">Reference proteome</keyword>
<dbReference type="RefSeq" id="WP_007289190.1">
    <property type="nucleotide sequence ID" value="NZ_AAWL01000006.1"/>
</dbReference>